<organism evidence="1 2">
    <name type="scientific">Kineobactrum salinum</name>
    <dbReference type="NCBI Taxonomy" id="2708301"/>
    <lineage>
        <taxon>Bacteria</taxon>
        <taxon>Pseudomonadati</taxon>
        <taxon>Pseudomonadota</taxon>
        <taxon>Gammaproteobacteria</taxon>
        <taxon>Cellvibrionales</taxon>
        <taxon>Halieaceae</taxon>
        <taxon>Kineobactrum</taxon>
    </lineage>
</organism>
<sequence length="298" mass="34262">MMEDTVNRLHHRFHRGTLEMDEVTRLAQWVLARAQARCPQPESLFKYMRIRYLATRPAIGSETTLDLWCEALEVAGWYYRWVESAPEQWLTALEKALVETHPACVRYDTYDYFLARGWTVHDMVLSSVDLSTANIGDYDGNGEDIDHWVRLREKSLPFFLGVTCCGTLVGQWALTLLTATEYQALLRGTLEEEQIVGASYAGPGEYIGYVSTITLRPDFRRHRFLRSLIDHIADLMRCQFDRGIRFSHIGANAYTGAGVQLCRLFGLEYVTEHRSKGRIYAGDERQILNSPLLRRRSG</sequence>
<dbReference type="InterPro" id="IPR016181">
    <property type="entry name" value="Acyl_CoA_acyltransferase"/>
</dbReference>
<name>A0A6C0U6D0_9GAMM</name>
<gene>
    <name evidence="1" type="ORF">G3T16_17450</name>
</gene>
<proteinExistence type="predicted"/>
<dbReference type="SUPFAM" id="SSF55729">
    <property type="entry name" value="Acyl-CoA N-acyltransferases (Nat)"/>
    <property type="match status" value="1"/>
</dbReference>
<dbReference type="KEGG" id="kim:G3T16_17450"/>
<evidence type="ECO:0000313" key="2">
    <source>
        <dbReference type="Proteomes" id="UP000477680"/>
    </source>
</evidence>
<dbReference type="EMBL" id="CP048711">
    <property type="protein sequence ID" value="QIB66909.1"/>
    <property type="molecule type" value="Genomic_DNA"/>
</dbReference>
<dbReference type="AlphaFoldDB" id="A0A6C0U6D0"/>
<protein>
    <submittedName>
        <fullName evidence="1">Uncharacterized protein</fullName>
    </submittedName>
</protein>
<accession>A0A6C0U6D0</accession>
<evidence type="ECO:0000313" key="1">
    <source>
        <dbReference type="EMBL" id="QIB66909.1"/>
    </source>
</evidence>
<reference evidence="1 2" key="1">
    <citation type="submission" date="2020-02" db="EMBL/GenBank/DDBJ databases">
        <title>Genome sequencing for Kineobactrum sp. M2.</title>
        <authorList>
            <person name="Park S.-J."/>
        </authorList>
    </citation>
    <scope>NUCLEOTIDE SEQUENCE [LARGE SCALE GENOMIC DNA]</scope>
    <source>
        <strain evidence="1 2">M2</strain>
    </source>
</reference>
<dbReference type="RefSeq" id="WP_163496339.1">
    <property type="nucleotide sequence ID" value="NZ_CP048711.1"/>
</dbReference>
<keyword evidence="2" id="KW-1185">Reference proteome</keyword>
<dbReference type="Proteomes" id="UP000477680">
    <property type="component" value="Chromosome"/>
</dbReference>